<organism evidence="3 4">
    <name type="scientific">Mediterranea massiliensis</name>
    <dbReference type="NCBI Taxonomy" id="1841865"/>
    <lineage>
        <taxon>Bacteria</taxon>
        <taxon>Pseudomonadati</taxon>
        <taxon>Bacteroidota</taxon>
        <taxon>Bacteroidia</taxon>
        <taxon>Bacteroidales</taxon>
        <taxon>Bacteroidaceae</taxon>
        <taxon>Mediterranea</taxon>
    </lineage>
</organism>
<dbReference type="InterPro" id="IPR029058">
    <property type="entry name" value="AB_hydrolase_fold"/>
</dbReference>
<dbReference type="PANTHER" id="PTHR43265">
    <property type="entry name" value="ESTERASE ESTD"/>
    <property type="match status" value="1"/>
</dbReference>
<keyword evidence="3" id="KW-0378">Hydrolase</keyword>
<evidence type="ECO:0000259" key="1">
    <source>
        <dbReference type="Pfam" id="PF12146"/>
    </source>
</evidence>
<dbReference type="Pfam" id="PF13026">
    <property type="entry name" value="DUF3887"/>
    <property type="match status" value="1"/>
</dbReference>
<protein>
    <submittedName>
        <fullName evidence="3">Alpha/beta fold hydrolase</fullName>
    </submittedName>
</protein>
<feature type="domain" description="Serine aminopeptidase S33" evidence="1">
    <location>
        <begin position="196"/>
        <end position="412"/>
    </location>
</feature>
<dbReference type="InterPro" id="IPR022742">
    <property type="entry name" value="Hydrolase_4"/>
</dbReference>
<dbReference type="RefSeq" id="WP_276827375.1">
    <property type="nucleotide sequence ID" value="NZ_DYVX01000050.1"/>
</dbReference>
<feature type="domain" description="DUF3887" evidence="2">
    <location>
        <begin position="32"/>
        <end position="118"/>
    </location>
</feature>
<dbReference type="Gene3D" id="3.40.50.1820">
    <property type="entry name" value="alpha/beta hydrolase"/>
    <property type="match status" value="1"/>
</dbReference>
<evidence type="ECO:0000313" key="3">
    <source>
        <dbReference type="EMBL" id="HJF91918.1"/>
    </source>
</evidence>
<dbReference type="PANTHER" id="PTHR43265:SF1">
    <property type="entry name" value="ESTERASE ESTD"/>
    <property type="match status" value="1"/>
</dbReference>
<dbReference type="Proteomes" id="UP000717835">
    <property type="component" value="Unassembled WGS sequence"/>
</dbReference>
<proteinExistence type="predicted"/>
<gene>
    <name evidence="3" type="ORF">K8W02_05985</name>
</gene>
<sequence length="448" mass="49604">MDNWKITIWALLFLLGGSALKGWAQDDRRARAERIYEHLIEGRGDSIYAALNDEAQRQLSPAVFADTWRQLTGQFGALQSAGAWTQEAVQGVELCRRDLTFERYRLRLLVGFDADGRLNTIRVVPAPEPAGAPAVAFDRTLMEERDTVVVTDGYRLPATLTLPRLKEEGRRVPCVVLVHGSGPNDRDETIGPNKPFRDLAWLLAYRGIATLRYDKRTKVYGADCVPQGRRLDMDVETVDDALSAVRLAAGLPQVAADSVFVLGHSQGGMMAPRIAQRSPQVAGIIIVAGPARPFEDLLVEQSAYLASLTTPSEQTRARLDELKRQVANVKRLGTPAFSDTIALPLGLPKGYWEFLRAYRPVEVAASLDCPLLVLQGERDYQVTMQDYGLWLMGLLTRPKAQLKSYPALNHLLQEGKGKSTPLEYNEARPVPSCVADDVAGFIRGRDVR</sequence>
<dbReference type="Gene3D" id="3.10.450.590">
    <property type="match status" value="1"/>
</dbReference>
<comment type="caution">
    <text evidence="3">The sequence shown here is derived from an EMBL/GenBank/DDBJ whole genome shotgun (WGS) entry which is preliminary data.</text>
</comment>
<reference evidence="3" key="1">
    <citation type="journal article" date="2021" name="PeerJ">
        <title>Extensive microbial diversity within the chicken gut microbiome revealed by metagenomics and culture.</title>
        <authorList>
            <person name="Gilroy R."/>
            <person name="Ravi A."/>
            <person name="Getino M."/>
            <person name="Pursley I."/>
            <person name="Horton D.L."/>
            <person name="Alikhan N.F."/>
            <person name="Baker D."/>
            <person name="Gharbi K."/>
            <person name="Hall N."/>
            <person name="Watson M."/>
            <person name="Adriaenssens E.M."/>
            <person name="Foster-Nyarko E."/>
            <person name="Jarju S."/>
            <person name="Secka A."/>
            <person name="Antonio M."/>
            <person name="Oren A."/>
            <person name="Chaudhuri R.R."/>
            <person name="La Ragione R."/>
            <person name="Hildebrand F."/>
            <person name="Pallen M.J."/>
        </authorList>
    </citation>
    <scope>NUCLEOTIDE SEQUENCE</scope>
    <source>
        <strain evidence="3">CHK55-1828</strain>
    </source>
</reference>
<dbReference type="EMBL" id="DYVX01000050">
    <property type="protein sequence ID" value="HJF91918.1"/>
    <property type="molecule type" value="Genomic_DNA"/>
</dbReference>
<evidence type="ECO:0000259" key="2">
    <source>
        <dbReference type="Pfam" id="PF13026"/>
    </source>
</evidence>
<dbReference type="InterPro" id="IPR024981">
    <property type="entry name" value="DUF3887"/>
</dbReference>
<dbReference type="Pfam" id="PF12146">
    <property type="entry name" value="Hydrolase_4"/>
    <property type="match status" value="1"/>
</dbReference>
<accession>A0A921HWT2</accession>
<name>A0A921HWT2_9BACT</name>
<dbReference type="InterPro" id="IPR053145">
    <property type="entry name" value="AB_hydrolase_Est10"/>
</dbReference>
<dbReference type="SUPFAM" id="SSF53474">
    <property type="entry name" value="alpha/beta-Hydrolases"/>
    <property type="match status" value="1"/>
</dbReference>
<dbReference type="GO" id="GO:0052689">
    <property type="term" value="F:carboxylic ester hydrolase activity"/>
    <property type="evidence" value="ECO:0007669"/>
    <property type="project" value="TreeGrafter"/>
</dbReference>
<dbReference type="AlphaFoldDB" id="A0A921HWT2"/>
<evidence type="ECO:0000313" key="4">
    <source>
        <dbReference type="Proteomes" id="UP000717835"/>
    </source>
</evidence>
<reference evidence="3" key="2">
    <citation type="submission" date="2021-09" db="EMBL/GenBank/DDBJ databases">
        <authorList>
            <person name="Gilroy R."/>
        </authorList>
    </citation>
    <scope>NUCLEOTIDE SEQUENCE</scope>
    <source>
        <strain evidence="3">CHK55-1828</strain>
    </source>
</reference>